<evidence type="ECO:0000313" key="6">
    <source>
        <dbReference type="EMBL" id="MCR9017278.1"/>
    </source>
</evidence>
<dbReference type="InterPro" id="IPR001279">
    <property type="entry name" value="Metallo-B-lactamas"/>
</dbReference>
<feature type="domain" description="Metallo-beta-lactamase" evidence="5">
    <location>
        <begin position="13"/>
        <end position="195"/>
    </location>
</feature>
<dbReference type="InterPro" id="IPR036866">
    <property type="entry name" value="RibonucZ/Hydroxyglut_hydro"/>
</dbReference>
<sequence length="217" mass="24501">MLQIKTFTFNPFYENTYILFDETKEAIIFDPGCFEKKEKEILSNFIQIEGLKVAKLVNTHCHIDHVLGNAFVKNTYKVPLCIHRNEIPVLKSVKVYAPNYGFAGYEEAEPDDFIDEKQKLTIGNQSLDILFVPGHAPGHLVFYHKPSGICIAGDTLFQGSIGRTDLPGGDHQTLLSSIRRELFNLPEETTVYPGHGPETTIGEEKENNPFVGKRARF</sequence>
<comment type="caution">
    <text evidence="6">The sequence shown here is derived from an EMBL/GenBank/DDBJ whole genome shotgun (WGS) entry which is preliminary data.</text>
</comment>
<dbReference type="EMBL" id="JANSUY010000025">
    <property type="protein sequence ID" value="MCR9017278.1"/>
    <property type="molecule type" value="Genomic_DNA"/>
</dbReference>
<reference evidence="6" key="1">
    <citation type="submission" date="2022-08" db="EMBL/GenBank/DDBJ databases">
        <authorList>
            <person name="Zhang D."/>
        </authorList>
    </citation>
    <scope>NUCLEOTIDE SEQUENCE</scope>
    <source>
        <strain evidence="6">XJ19-11</strain>
    </source>
</reference>
<keyword evidence="3" id="KW-0378">Hydrolase</keyword>
<dbReference type="PANTHER" id="PTHR46233">
    <property type="entry name" value="HYDROXYACYLGLUTATHIONE HYDROLASE GLOC"/>
    <property type="match status" value="1"/>
</dbReference>
<dbReference type="RefSeq" id="WP_258425116.1">
    <property type="nucleotide sequence ID" value="NZ_JANSUY010000025.1"/>
</dbReference>
<keyword evidence="2" id="KW-0479">Metal-binding</keyword>
<evidence type="ECO:0000313" key="7">
    <source>
        <dbReference type="Proteomes" id="UP001142175"/>
    </source>
</evidence>
<organism evidence="6 7">
    <name type="scientific">Aquiflexum gelatinilyticum</name>
    <dbReference type="NCBI Taxonomy" id="2961943"/>
    <lineage>
        <taxon>Bacteria</taxon>
        <taxon>Pseudomonadati</taxon>
        <taxon>Bacteroidota</taxon>
        <taxon>Cytophagia</taxon>
        <taxon>Cytophagales</taxon>
        <taxon>Cyclobacteriaceae</taxon>
        <taxon>Aquiflexum</taxon>
    </lineage>
</organism>
<keyword evidence="4" id="KW-0862">Zinc</keyword>
<dbReference type="SUPFAM" id="SSF56281">
    <property type="entry name" value="Metallo-hydrolase/oxidoreductase"/>
    <property type="match status" value="1"/>
</dbReference>
<dbReference type="InterPro" id="IPR051453">
    <property type="entry name" value="MBL_Glyoxalase_II"/>
</dbReference>
<protein>
    <submittedName>
        <fullName evidence="6">MBL fold metallo-hydrolase</fullName>
    </submittedName>
</protein>
<proteinExistence type="predicted"/>
<name>A0A9X2PAA9_9BACT</name>
<comment type="cofactor">
    <cofactor evidence="1">
        <name>Zn(2+)</name>
        <dbReference type="ChEBI" id="CHEBI:29105"/>
    </cofactor>
</comment>
<dbReference type="Proteomes" id="UP001142175">
    <property type="component" value="Unassembled WGS sequence"/>
</dbReference>
<dbReference type="SMART" id="SM00849">
    <property type="entry name" value="Lactamase_B"/>
    <property type="match status" value="1"/>
</dbReference>
<dbReference type="GO" id="GO:0016787">
    <property type="term" value="F:hydrolase activity"/>
    <property type="evidence" value="ECO:0007669"/>
    <property type="project" value="UniProtKB-KW"/>
</dbReference>
<dbReference type="Gene3D" id="3.60.15.10">
    <property type="entry name" value="Ribonuclease Z/Hydroxyacylglutathione hydrolase-like"/>
    <property type="match status" value="1"/>
</dbReference>
<dbReference type="PANTHER" id="PTHR46233:SF3">
    <property type="entry name" value="HYDROXYACYLGLUTATHIONE HYDROLASE GLOC"/>
    <property type="match status" value="1"/>
</dbReference>
<gene>
    <name evidence="6" type="ORF">NU887_19745</name>
</gene>
<evidence type="ECO:0000259" key="5">
    <source>
        <dbReference type="SMART" id="SM00849"/>
    </source>
</evidence>
<evidence type="ECO:0000256" key="3">
    <source>
        <dbReference type="ARBA" id="ARBA00022801"/>
    </source>
</evidence>
<dbReference type="GO" id="GO:0046872">
    <property type="term" value="F:metal ion binding"/>
    <property type="evidence" value="ECO:0007669"/>
    <property type="project" value="UniProtKB-KW"/>
</dbReference>
<evidence type="ECO:0000256" key="1">
    <source>
        <dbReference type="ARBA" id="ARBA00001947"/>
    </source>
</evidence>
<evidence type="ECO:0000256" key="2">
    <source>
        <dbReference type="ARBA" id="ARBA00022723"/>
    </source>
</evidence>
<dbReference type="AlphaFoldDB" id="A0A9X2PAA9"/>
<evidence type="ECO:0000256" key="4">
    <source>
        <dbReference type="ARBA" id="ARBA00022833"/>
    </source>
</evidence>
<accession>A0A9X2PAA9</accession>
<keyword evidence="7" id="KW-1185">Reference proteome</keyword>
<dbReference type="Pfam" id="PF00753">
    <property type="entry name" value="Lactamase_B"/>
    <property type="match status" value="1"/>
</dbReference>